<dbReference type="OrthoDB" id="8669717at2"/>
<organism evidence="1 2">
    <name type="scientific">Achromobacter aloeverae</name>
    <dbReference type="NCBI Taxonomy" id="1750518"/>
    <lineage>
        <taxon>Bacteria</taxon>
        <taxon>Pseudomonadati</taxon>
        <taxon>Pseudomonadota</taxon>
        <taxon>Betaproteobacteria</taxon>
        <taxon>Burkholderiales</taxon>
        <taxon>Alcaligenaceae</taxon>
        <taxon>Achromobacter</taxon>
    </lineage>
</organism>
<keyword evidence="2" id="KW-1185">Reference proteome</keyword>
<protein>
    <submittedName>
        <fullName evidence="1">Uncharacterized protein</fullName>
    </submittedName>
</protein>
<dbReference type="RefSeq" id="WP_129154132.1">
    <property type="nucleotide sequence ID" value="NZ_JBHSDO010000003.1"/>
</dbReference>
<reference evidence="1 2" key="1">
    <citation type="journal article" date="2017" name="Int. J. Syst. Evol. Microbiol.">
        <title>Achromobacter aloeverae sp. nov., isolated from the root of Aloe vera (L.) Burm.f.</title>
        <authorList>
            <person name="Kuncharoen N."/>
            <person name="Muramatsu Y."/>
            <person name="Shibata C."/>
            <person name="Kamakura Y."/>
            <person name="Nakagawa Y."/>
            <person name="Tanasupawat S."/>
        </authorList>
    </citation>
    <scope>NUCLEOTIDE SEQUENCE [LARGE SCALE GENOMIC DNA]</scope>
    <source>
        <strain evidence="1 2">AVA-1</strain>
    </source>
</reference>
<dbReference type="Proteomes" id="UP000290849">
    <property type="component" value="Unassembled WGS sequence"/>
</dbReference>
<gene>
    <name evidence="1" type="ORF">C7R54_27495</name>
</gene>
<evidence type="ECO:0000313" key="2">
    <source>
        <dbReference type="Proteomes" id="UP000290849"/>
    </source>
</evidence>
<proteinExistence type="predicted"/>
<name>A0A4Q1HDG7_9BURK</name>
<accession>A0A4Q1HDG7</accession>
<dbReference type="AlphaFoldDB" id="A0A4Q1HDG7"/>
<dbReference type="EMBL" id="PYAL01000010">
    <property type="protein sequence ID" value="RXN83241.1"/>
    <property type="molecule type" value="Genomic_DNA"/>
</dbReference>
<evidence type="ECO:0000313" key="1">
    <source>
        <dbReference type="EMBL" id="RXN83241.1"/>
    </source>
</evidence>
<sequence>MANTWTVTFAQGDAHIFSDSVNGTQIVPHITGTQSAKGNNQLTFSLTSDSTGATAIDPQVATVSPTTGQSTNSGDISVPLTITVLQPIVGKLFLKIADTVDDGTLELEPYLLNPVTITPTPNALRGPGNITMIARPFSTVDNKPIPPGITLTWTPTITPATTDYPSIFTAKSADIATKAGSTSYNWVSNSVTTAQLKKNGAGAIQMALKIGDPTLGMYAGSSVAATVQPPLDAPVWELASLFGTVVTQELHDACAQTGYPVIIPIVSNVTQMNDEILLYAYDQNDPGRTVKYPLQAHVVSAAEAGHEISMYFPVDTPPFNSNGNYNLAYAYKKGGIGGTNLGDSLSTLVTVMLDNPDPYGPIDKGLTMPDVSPNPYSLDNENAQDDVTFSVNFNGSTSPQVGDSIQPAFHVVGYTNANYNWVNDKTLPAYVITQDDIDKHVAVFTFPDKTSLPPRTTWTAADLAGIDGSNGGMYFKYQPVGGMKNWSSPVRPWTVDTVAPYSGQQLAPEIQKAREGLMDKLKALKK</sequence>
<comment type="caution">
    <text evidence="1">The sequence shown here is derived from an EMBL/GenBank/DDBJ whole genome shotgun (WGS) entry which is preliminary data.</text>
</comment>